<keyword evidence="3" id="KW-0347">Helicase</keyword>
<keyword evidence="7" id="KW-1185">Reference proteome</keyword>
<dbReference type="Pfam" id="PF00270">
    <property type="entry name" value="DEAD"/>
    <property type="match status" value="1"/>
</dbReference>
<name>A0A9P8F9W7_AURME</name>
<dbReference type="AlphaFoldDB" id="A0A9P8F9W7"/>
<dbReference type="FunFam" id="3.40.50.300:FF:003287">
    <property type="entry name" value="U5 small nuclear ribonucleoprotein 200 kDa helicase"/>
    <property type="match status" value="1"/>
</dbReference>
<comment type="caution">
    <text evidence="6">The sequence shown here is derived from an EMBL/GenBank/DDBJ whole genome shotgun (WGS) entry which is preliminary data.</text>
</comment>
<dbReference type="PANTHER" id="PTHR47961">
    <property type="entry name" value="DNA POLYMERASE THETA, PUTATIVE (AFU_ORTHOLOGUE AFUA_1G05260)-RELATED"/>
    <property type="match status" value="1"/>
</dbReference>
<organism evidence="6 7">
    <name type="scientific">Aureobasidium melanogenum</name>
    <name type="common">Aureobasidium pullulans var. melanogenum</name>
    <dbReference type="NCBI Taxonomy" id="46634"/>
    <lineage>
        <taxon>Eukaryota</taxon>
        <taxon>Fungi</taxon>
        <taxon>Dikarya</taxon>
        <taxon>Ascomycota</taxon>
        <taxon>Pezizomycotina</taxon>
        <taxon>Dothideomycetes</taxon>
        <taxon>Dothideomycetidae</taxon>
        <taxon>Dothideales</taxon>
        <taxon>Saccotheciaceae</taxon>
        <taxon>Aureobasidium</taxon>
    </lineage>
</organism>
<keyword evidence="1" id="KW-0547">Nucleotide-binding</keyword>
<feature type="non-terminal residue" evidence="6">
    <location>
        <position position="433"/>
    </location>
</feature>
<evidence type="ECO:0000313" key="7">
    <source>
        <dbReference type="Proteomes" id="UP000729357"/>
    </source>
</evidence>
<dbReference type="Proteomes" id="UP000729357">
    <property type="component" value="Unassembled WGS sequence"/>
</dbReference>
<dbReference type="GO" id="GO:0005524">
    <property type="term" value="F:ATP binding"/>
    <property type="evidence" value="ECO:0007669"/>
    <property type="project" value="UniProtKB-KW"/>
</dbReference>
<dbReference type="Gene3D" id="3.40.50.300">
    <property type="entry name" value="P-loop containing nucleotide triphosphate hydrolases"/>
    <property type="match status" value="1"/>
</dbReference>
<accession>A0A9P8F9W7</accession>
<dbReference type="GO" id="GO:0016787">
    <property type="term" value="F:hydrolase activity"/>
    <property type="evidence" value="ECO:0007669"/>
    <property type="project" value="UniProtKB-KW"/>
</dbReference>
<dbReference type="InterPro" id="IPR014001">
    <property type="entry name" value="Helicase_ATP-bd"/>
</dbReference>
<evidence type="ECO:0000256" key="4">
    <source>
        <dbReference type="ARBA" id="ARBA00022840"/>
    </source>
</evidence>
<dbReference type="InterPro" id="IPR011545">
    <property type="entry name" value="DEAD/DEAH_box_helicase_dom"/>
</dbReference>
<dbReference type="GO" id="GO:0004386">
    <property type="term" value="F:helicase activity"/>
    <property type="evidence" value="ECO:0007669"/>
    <property type="project" value="UniProtKB-KW"/>
</dbReference>
<dbReference type="InterPro" id="IPR027417">
    <property type="entry name" value="P-loop_NTPase"/>
</dbReference>
<evidence type="ECO:0000313" key="6">
    <source>
        <dbReference type="EMBL" id="KAG9962832.1"/>
    </source>
</evidence>
<dbReference type="SMART" id="SM00487">
    <property type="entry name" value="DEXDc"/>
    <property type="match status" value="1"/>
</dbReference>
<dbReference type="PANTHER" id="PTHR47961:SF13">
    <property type="entry name" value="ACTIVATING SIGNAL COINTEGRATOR 1 COMPLEX SUBUNIT 3"/>
    <property type="match status" value="1"/>
</dbReference>
<feature type="domain" description="Helicase ATP-binding" evidence="5">
    <location>
        <begin position="285"/>
        <end position="433"/>
    </location>
</feature>
<evidence type="ECO:0000256" key="2">
    <source>
        <dbReference type="ARBA" id="ARBA00022801"/>
    </source>
</evidence>
<keyword evidence="4" id="KW-0067">ATP-binding</keyword>
<evidence type="ECO:0000256" key="3">
    <source>
        <dbReference type="ARBA" id="ARBA00022806"/>
    </source>
</evidence>
<protein>
    <submittedName>
        <fullName evidence="6">Sec63-domain-containing protein</fullName>
    </submittedName>
</protein>
<reference evidence="6" key="1">
    <citation type="journal article" date="2021" name="J Fungi (Basel)">
        <title>Virulence traits and population genomics of the black yeast Aureobasidium melanogenum.</title>
        <authorList>
            <person name="Cernosa A."/>
            <person name="Sun X."/>
            <person name="Gostincar C."/>
            <person name="Fang C."/>
            <person name="Gunde-Cimerman N."/>
            <person name="Song Z."/>
        </authorList>
    </citation>
    <scope>NUCLEOTIDE SEQUENCE</scope>
    <source>
        <strain evidence="6">EXF-9298</strain>
    </source>
</reference>
<proteinExistence type="predicted"/>
<keyword evidence="2" id="KW-0378">Hydrolase</keyword>
<dbReference type="PROSITE" id="PS51192">
    <property type="entry name" value="HELICASE_ATP_BIND_1"/>
    <property type="match status" value="1"/>
</dbReference>
<evidence type="ECO:0000259" key="5">
    <source>
        <dbReference type="PROSITE" id="PS51192"/>
    </source>
</evidence>
<dbReference type="EMBL" id="JAHFXS010003852">
    <property type="protein sequence ID" value="KAG9962832.1"/>
    <property type="molecule type" value="Genomic_DNA"/>
</dbReference>
<dbReference type="GO" id="GO:0003676">
    <property type="term" value="F:nucleic acid binding"/>
    <property type="evidence" value="ECO:0007669"/>
    <property type="project" value="InterPro"/>
</dbReference>
<dbReference type="SUPFAM" id="SSF52540">
    <property type="entry name" value="P-loop containing nucleoside triphosphate hydrolases"/>
    <property type="match status" value="1"/>
</dbReference>
<evidence type="ECO:0000256" key="1">
    <source>
        <dbReference type="ARBA" id="ARBA00022741"/>
    </source>
</evidence>
<dbReference type="InterPro" id="IPR050474">
    <property type="entry name" value="Hel308_SKI2-like"/>
</dbReference>
<gene>
    <name evidence="6" type="ORF">KCU98_g16645</name>
</gene>
<reference evidence="6" key="2">
    <citation type="submission" date="2021-08" db="EMBL/GenBank/DDBJ databases">
        <authorList>
            <person name="Gostincar C."/>
            <person name="Sun X."/>
            <person name="Song Z."/>
            <person name="Gunde-Cimerman N."/>
        </authorList>
    </citation>
    <scope>NUCLEOTIDE SEQUENCE</scope>
    <source>
        <strain evidence="6">EXF-9298</strain>
    </source>
</reference>
<sequence>MSANLNRVETQWLAQLSAMRAAIAELKLPADLENVPAYGQDVWTDEEDSSEPTSGDDDLWDLVDDDEEEDQAFLSDSSHPVHETTPSPAYGAAWLHERLSYVSSSMSVDELQDHIVAILGSDSSDDELQMLLADTLGFDELDLVAEFIAHRKEIATAVQPPVKSQPNGRILSRREREAALEQQDFQHKTASLAAAQDRSVTQYPHVYRAHDAGNMLSSHGRKYMLPLGSERTEHEKYEEYSIPPAKVGTLGLGQSLVMIKDMDTLCQGTFKGYKSLNRMQSLVYPVAYKTSENMLICAPTGAGKTDAAMLTILNTIAKNVTPSPFDDPNATDLAVALNDFKIVYVAPMKALAAEITEKLGKRLAWLGVQCRELTGDMHLTKAEIVATQIIVTTPEKWDVVTRKSTGDTELVQKVRLLIIDEVHMLHDERGAVL</sequence>